<proteinExistence type="predicted"/>
<dbReference type="InterPro" id="IPR050564">
    <property type="entry name" value="F420-G6PD/mer"/>
</dbReference>
<dbReference type="PANTHER" id="PTHR43244:SF2">
    <property type="entry name" value="CONSERVED HYPOTHETICAL ALANINE AND PROLINE-RICH PROTEIN"/>
    <property type="match status" value="1"/>
</dbReference>
<feature type="non-terminal residue" evidence="2">
    <location>
        <position position="212"/>
    </location>
</feature>
<dbReference type="PANTHER" id="PTHR43244">
    <property type="match status" value="1"/>
</dbReference>
<dbReference type="InterPro" id="IPR036661">
    <property type="entry name" value="Luciferase-like_sf"/>
</dbReference>
<dbReference type="InterPro" id="IPR011251">
    <property type="entry name" value="Luciferase-like_dom"/>
</dbReference>
<dbReference type="GO" id="GO:0016705">
    <property type="term" value="F:oxidoreductase activity, acting on paired donors, with incorporation or reduction of molecular oxygen"/>
    <property type="evidence" value="ECO:0007669"/>
    <property type="project" value="InterPro"/>
</dbReference>
<dbReference type="SUPFAM" id="SSF51679">
    <property type="entry name" value="Bacterial luciferase-like"/>
    <property type="match status" value="1"/>
</dbReference>
<dbReference type="AlphaFoldDB" id="A0A382BIA4"/>
<organism evidence="2">
    <name type="scientific">marine metagenome</name>
    <dbReference type="NCBI Taxonomy" id="408172"/>
    <lineage>
        <taxon>unclassified sequences</taxon>
        <taxon>metagenomes</taxon>
        <taxon>ecological metagenomes</taxon>
    </lineage>
</organism>
<gene>
    <name evidence="2" type="ORF">METZ01_LOCUS166258</name>
</gene>
<name>A0A382BIA4_9ZZZZ</name>
<dbReference type="InterPro" id="IPR019919">
    <property type="entry name" value="Lucif-like_OxRdtase_MSMEG_2256"/>
</dbReference>
<protein>
    <recommendedName>
        <fullName evidence="1">Luciferase-like domain-containing protein</fullName>
    </recommendedName>
</protein>
<sequence>MRIETYIPGLSKNTIEIIKHAESLGYDALVSGELNNEPFLPVLLGLEHSKKMIVRTGLAIAFPRSPMTVANMGWDLQSYGNGRFQLGLGTQVKGHNERRFSVPWSPPAPRMREYILAVKAIWNTWKTGEKLNFQGDHYTHTLMTPMFTPPPMDCDLPPIYVSGLGPGMAKIAGEVADGLLLHPMCSPKYINDVILPAVAEGVKRSNRDPKKC</sequence>
<dbReference type="EMBL" id="UINC01029896">
    <property type="protein sequence ID" value="SVB13404.1"/>
    <property type="molecule type" value="Genomic_DNA"/>
</dbReference>
<reference evidence="2" key="1">
    <citation type="submission" date="2018-05" db="EMBL/GenBank/DDBJ databases">
        <authorList>
            <person name="Lanie J.A."/>
            <person name="Ng W.-L."/>
            <person name="Kazmierczak K.M."/>
            <person name="Andrzejewski T.M."/>
            <person name="Davidsen T.M."/>
            <person name="Wayne K.J."/>
            <person name="Tettelin H."/>
            <person name="Glass J.I."/>
            <person name="Rusch D."/>
            <person name="Podicherti R."/>
            <person name="Tsui H.-C.T."/>
            <person name="Winkler M.E."/>
        </authorList>
    </citation>
    <scope>NUCLEOTIDE SEQUENCE</scope>
</reference>
<feature type="domain" description="Luciferase-like" evidence="1">
    <location>
        <begin position="12"/>
        <end position="210"/>
    </location>
</feature>
<dbReference type="Pfam" id="PF00296">
    <property type="entry name" value="Bac_luciferase"/>
    <property type="match status" value="1"/>
</dbReference>
<dbReference type="CDD" id="cd01097">
    <property type="entry name" value="Tetrahydromethanopterin_reductase"/>
    <property type="match status" value="1"/>
</dbReference>
<dbReference type="NCBIfam" id="TIGR03617">
    <property type="entry name" value="F420_MSMEG_2256"/>
    <property type="match status" value="1"/>
</dbReference>
<dbReference type="Gene3D" id="3.20.20.30">
    <property type="entry name" value="Luciferase-like domain"/>
    <property type="match status" value="1"/>
</dbReference>
<evidence type="ECO:0000259" key="1">
    <source>
        <dbReference type="Pfam" id="PF00296"/>
    </source>
</evidence>
<accession>A0A382BIA4</accession>
<evidence type="ECO:0000313" key="2">
    <source>
        <dbReference type="EMBL" id="SVB13404.1"/>
    </source>
</evidence>